<feature type="compositionally biased region" description="Basic and acidic residues" evidence="14">
    <location>
        <begin position="252"/>
        <end position="272"/>
    </location>
</feature>
<evidence type="ECO:0000313" key="16">
    <source>
        <dbReference type="EMBL" id="CAD5314003.1"/>
    </source>
</evidence>
<dbReference type="PANTHER" id="PTHR11960:SF44">
    <property type="entry name" value="EUKARYOTIC TRANSLATION INITIATION FACTOR 4E-2-RELATED"/>
    <property type="match status" value="1"/>
</dbReference>
<evidence type="ECO:0000256" key="13">
    <source>
        <dbReference type="SAM" id="Coils"/>
    </source>
</evidence>
<dbReference type="SMART" id="SM00356">
    <property type="entry name" value="ZnF_C3H1"/>
    <property type="match status" value="1"/>
</dbReference>
<evidence type="ECO:0000256" key="4">
    <source>
        <dbReference type="ARBA" id="ARBA00022771"/>
    </source>
</evidence>
<dbReference type="PROSITE" id="PS00813">
    <property type="entry name" value="IF4E"/>
    <property type="match status" value="1"/>
</dbReference>
<dbReference type="SUPFAM" id="SSF55418">
    <property type="entry name" value="eIF4e-like"/>
    <property type="match status" value="1"/>
</dbReference>
<dbReference type="GO" id="GO:0006417">
    <property type="term" value="P:regulation of translation"/>
    <property type="evidence" value="ECO:0007669"/>
    <property type="project" value="UniProtKB-KW"/>
</dbReference>
<keyword evidence="9" id="KW-1015">Disulfide bond</keyword>
<dbReference type="PROSITE" id="PS50103">
    <property type="entry name" value="ZF_C3H1"/>
    <property type="match status" value="1"/>
</dbReference>
<feature type="compositionally biased region" description="Basic and acidic residues" evidence="14">
    <location>
        <begin position="327"/>
        <end position="354"/>
    </location>
</feature>
<name>A0A7G2DWG3_ARATH</name>
<dbReference type="GO" id="GO:0009615">
    <property type="term" value="P:response to virus"/>
    <property type="evidence" value="ECO:0007669"/>
    <property type="project" value="UniProtKB-ARBA"/>
</dbReference>
<feature type="compositionally biased region" description="Basic and acidic residues" evidence="14">
    <location>
        <begin position="723"/>
        <end position="743"/>
    </location>
</feature>
<dbReference type="GO" id="GO:0003723">
    <property type="term" value="F:RNA binding"/>
    <property type="evidence" value="ECO:0007669"/>
    <property type="project" value="UniProtKB-KW"/>
</dbReference>
<feature type="region of interest" description="Disordered" evidence="14">
    <location>
        <begin position="249"/>
        <end position="284"/>
    </location>
</feature>
<keyword evidence="5 11" id="KW-0862">Zinc</keyword>
<feature type="compositionally biased region" description="Polar residues" evidence="14">
    <location>
        <begin position="17"/>
        <end position="26"/>
    </location>
</feature>
<keyword evidence="13" id="KW-0175">Coiled coil</keyword>
<keyword evidence="8 12" id="KW-0648">Protein biosynthesis</keyword>
<organism evidence="16 17">
    <name type="scientific">Arabidopsis thaliana</name>
    <name type="common">Mouse-ear cress</name>
    <dbReference type="NCBI Taxonomy" id="3702"/>
    <lineage>
        <taxon>Eukaryota</taxon>
        <taxon>Viridiplantae</taxon>
        <taxon>Streptophyta</taxon>
        <taxon>Embryophyta</taxon>
        <taxon>Tracheophyta</taxon>
        <taxon>Spermatophyta</taxon>
        <taxon>Magnoliopsida</taxon>
        <taxon>eudicotyledons</taxon>
        <taxon>Gunneridae</taxon>
        <taxon>Pentapetalae</taxon>
        <taxon>rosids</taxon>
        <taxon>malvids</taxon>
        <taxon>Brassicales</taxon>
        <taxon>Brassicaceae</taxon>
        <taxon>Camelineae</taxon>
        <taxon>Arabidopsis</taxon>
    </lineage>
</organism>
<dbReference type="InterPro" id="IPR001040">
    <property type="entry name" value="TIF_eIF_4E"/>
</dbReference>
<dbReference type="EMBL" id="LR881466">
    <property type="protein sequence ID" value="CAD5314003.1"/>
    <property type="molecule type" value="Genomic_DNA"/>
</dbReference>
<gene>
    <name evidence="16" type="ORF">AT9943_LOCUS2470</name>
</gene>
<dbReference type="PANTHER" id="PTHR11960">
    <property type="entry name" value="EUKARYOTIC TRANSLATION INITIATION FACTOR 4E RELATED"/>
    <property type="match status" value="1"/>
</dbReference>
<keyword evidence="6" id="KW-0810">Translation regulation</keyword>
<comment type="similarity">
    <text evidence="1 12">Belongs to the eukaryotic initiation factor 4E family.</text>
</comment>
<accession>A0A7G2DWG3</accession>
<evidence type="ECO:0000256" key="5">
    <source>
        <dbReference type="ARBA" id="ARBA00022833"/>
    </source>
</evidence>
<sequence>MVVTDSPVSGIMADQNIDPNTTTSPSPKEKHVSAIKAISGDEKAPSKEKKNYASKKSTTVIQKSHCFQNSWTFWFDNPSSKSNQVIWGSSLRSLYTFGTIEEFWSLYNNIHPPTKWVSGADLYCFKDKIEPKWEDPICANGGKWSMMFPKATLECNWLNTLLALVGEQFDQGDEICGAVLNFRARGDRISLWTKNAANEEAQLSIGKQWKELLGYNETIGFIVHEDAKTLDRDAKRRYTENLLSTLMADAGDNQRRSDEKESISTEETKENEDLGSGRNDTGHHVYNEGHEEVLEYLKQERLKDADMQRKRHETESKSIEGTTPDIRLSDSGKGSDERTDKIQKADSVYKRSNADTRVSLPQQRRLKDVVEAHRVRRETESRLWHQERDRSLVWGGSEPRMRFDEKPVRWPGEECWCLRCRNGGSCRYNHPTQLPQELPVRNRLQICRYFLRGYCKFGSVCGFQHIRDRDVAEPMYENWSFDVRTQRRYEIEYSGFRPEKRAKTSVDSGEHYPRERLEDLKEGEFREQENPQNQIQINTERQRTMAHDNLQIVSDSRMHDPRRHDTELRLEREKMVNRELEKQRIEPLIGPLVRRYMQAKRDKEVEQRERASIESQRIVAQEILRQQRLQGMRENQNVDSRMHDPRRHDTELRLEREKMVNREVEKQRIEPLIGPLVRRYMQAKRDKEVEQRERASIESQRIVAQENLRQQRLQGMRENQNVDAHDQEKTQELGFKGKEGDGV</sequence>
<dbReference type="SUPFAM" id="SSF90229">
    <property type="entry name" value="CCCH zinc finger"/>
    <property type="match status" value="1"/>
</dbReference>
<dbReference type="GO" id="GO:0005737">
    <property type="term" value="C:cytoplasm"/>
    <property type="evidence" value="ECO:0007669"/>
    <property type="project" value="InterPro"/>
</dbReference>
<feature type="region of interest" description="Disordered" evidence="14">
    <location>
        <begin position="711"/>
        <end position="743"/>
    </location>
</feature>
<evidence type="ECO:0000256" key="1">
    <source>
        <dbReference type="ARBA" id="ARBA00009860"/>
    </source>
</evidence>
<dbReference type="GO" id="GO:0008270">
    <property type="term" value="F:zinc ion binding"/>
    <property type="evidence" value="ECO:0007669"/>
    <property type="project" value="UniProtKB-KW"/>
</dbReference>
<evidence type="ECO:0000256" key="6">
    <source>
        <dbReference type="ARBA" id="ARBA00022845"/>
    </source>
</evidence>
<dbReference type="AlphaFoldDB" id="A0A7G2DWG3"/>
<dbReference type="InterPro" id="IPR000571">
    <property type="entry name" value="Znf_CCCH"/>
</dbReference>
<feature type="compositionally biased region" description="Basic and acidic residues" evidence="14">
    <location>
        <begin position="39"/>
        <end position="51"/>
    </location>
</feature>
<evidence type="ECO:0000256" key="3">
    <source>
        <dbReference type="ARBA" id="ARBA00022723"/>
    </source>
</evidence>
<reference evidence="16 17" key="1">
    <citation type="submission" date="2020-09" db="EMBL/GenBank/DDBJ databases">
        <authorList>
            <person name="Ashkenazy H."/>
        </authorList>
    </citation>
    <scope>NUCLEOTIDE SEQUENCE [LARGE SCALE GENOMIC DNA]</scope>
    <source>
        <strain evidence="17">cv. Cdm-0</strain>
    </source>
</reference>
<proteinExistence type="inferred from homology"/>
<dbReference type="InterPro" id="IPR036855">
    <property type="entry name" value="Znf_CCCH_sf"/>
</dbReference>
<feature type="region of interest" description="Disordered" evidence="14">
    <location>
        <begin position="305"/>
        <end position="357"/>
    </location>
</feature>
<feature type="domain" description="C3H1-type" evidence="15">
    <location>
        <begin position="441"/>
        <end position="468"/>
    </location>
</feature>
<feature type="compositionally biased region" description="Polar residues" evidence="14">
    <location>
        <begin position="711"/>
        <end position="722"/>
    </location>
</feature>
<dbReference type="InterPro" id="IPR019770">
    <property type="entry name" value="TIF_eIF_4E_CS"/>
</dbReference>
<dbReference type="FunFam" id="3.30.760.10:FF:000003">
    <property type="entry name" value="Eukaryotic translation initiation factor 4E"/>
    <property type="match status" value="1"/>
</dbReference>
<dbReference type="Gene3D" id="3.30.1370.210">
    <property type="match status" value="1"/>
</dbReference>
<evidence type="ECO:0000256" key="8">
    <source>
        <dbReference type="ARBA" id="ARBA00022917"/>
    </source>
</evidence>
<dbReference type="InterPro" id="IPR023398">
    <property type="entry name" value="TIF_eIF4e-like"/>
</dbReference>
<keyword evidence="7 12" id="KW-0694">RNA-binding</keyword>
<evidence type="ECO:0000256" key="14">
    <source>
        <dbReference type="SAM" id="MobiDB-lite"/>
    </source>
</evidence>
<evidence type="ECO:0000256" key="9">
    <source>
        <dbReference type="ARBA" id="ARBA00023157"/>
    </source>
</evidence>
<evidence type="ECO:0000256" key="10">
    <source>
        <dbReference type="ARBA" id="ARBA00030245"/>
    </source>
</evidence>
<dbReference type="Gene3D" id="3.30.760.10">
    <property type="entry name" value="RNA Cap, Translation Initiation Factor Eif4e"/>
    <property type="match status" value="1"/>
</dbReference>
<feature type="coiled-coil region" evidence="13">
    <location>
        <begin position="563"/>
        <end position="616"/>
    </location>
</feature>
<evidence type="ECO:0000256" key="11">
    <source>
        <dbReference type="PROSITE-ProRule" id="PRU00723"/>
    </source>
</evidence>
<evidence type="ECO:0000256" key="7">
    <source>
        <dbReference type="ARBA" id="ARBA00022884"/>
    </source>
</evidence>
<feature type="zinc finger region" description="C3H1-type" evidence="11">
    <location>
        <begin position="441"/>
        <end position="468"/>
    </location>
</feature>
<feature type="region of interest" description="Disordered" evidence="14">
    <location>
        <begin position="1"/>
        <end position="53"/>
    </location>
</feature>
<keyword evidence="4 11" id="KW-0863">Zinc-finger</keyword>
<evidence type="ECO:0000256" key="2">
    <source>
        <dbReference type="ARBA" id="ARBA00022540"/>
    </source>
</evidence>
<keyword evidence="2 12" id="KW-0396">Initiation factor</keyword>
<dbReference type="Pfam" id="PF01652">
    <property type="entry name" value="IF4E"/>
    <property type="match status" value="1"/>
</dbReference>
<keyword evidence="3 11" id="KW-0479">Metal-binding</keyword>
<feature type="compositionally biased region" description="Basic and acidic residues" evidence="14">
    <location>
        <begin position="305"/>
        <end position="318"/>
    </location>
</feature>
<evidence type="ECO:0000259" key="15">
    <source>
        <dbReference type="PROSITE" id="PS50103"/>
    </source>
</evidence>
<evidence type="ECO:0000256" key="12">
    <source>
        <dbReference type="RuleBase" id="RU004374"/>
    </source>
</evidence>
<dbReference type="Proteomes" id="UP000516314">
    <property type="component" value="Chromosome 1"/>
</dbReference>
<dbReference type="GO" id="GO:0003743">
    <property type="term" value="F:translation initiation factor activity"/>
    <property type="evidence" value="ECO:0007669"/>
    <property type="project" value="UniProtKB-KW"/>
</dbReference>
<protein>
    <recommendedName>
        <fullName evidence="10">mRNA cap-binding protein</fullName>
    </recommendedName>
</protein>
<evidence type="ECO:0000313" key="17">
    <source>
        <dbReference type="Proteomes" id="UP000516314"/>
    </source>
</evidence>